<dbReference type="SUPFAM" id="SSF56281">
    <property type="entry name" value="Metallo-hydrolase/oxidoreductase"/>
    <property type="match status" value="1"/>
</dbReference>
<dbReference type="InterPro" id="IPR041712">
    <property type="entry name" value="DHPS-like_MBL-fold"/>
</dbReference>
<name>X1ARJ9_9ZZZZ</name>
<dbReference type="SMART" id="SM00849">
    <property type="entry name" value="Lactamase_B"/>
    <property type="match status" value="1"/>
</dbReference>
<feature type="domain" description="Metallo-beta-lactamase" evidence="1">
    <location>
        <begin position="22"/>
        <end position="194"/>
    </location>
</feature>
<dbReference type="AlphaFoldDB" id="X1ARJ9"/>
<dbReference type="EMBL" id="BART01000045">
    <property type="protein sequence ID" value="GAG62481.1"/>
    <property type="molecule type" value="Genomic_DNA"/>
</dbReference>
<sequence length="200" mass="22971">MRITILYDSYKYKKLPELRTGWGFSCLIETDEKNILFDTGWDGNILLNNMKYLGIDPEKIDIVVISHFHWDHCGGLPQILRIDKKIDVYVPKYFSTHLKKEVKYRANLFEVLKSEEICEDVYTTGELGKDIKEQSIILKTEKGLIVVTGCAHPSIGEILNVASNYGKVFGLIGGFHGFKEFHLISDISFIMPCHCTRHKK</sequence>
<dbReference type="InterPro" id="IPR001279">
    <property type="entry name" value="Metallo-B-lactamas"/>
</dbReference>
<dbReference type="PANTHER" id="PTHR13754">
    <property type="entry name" value="METALLO-BETA-LACTAMASE SUPERFAMILY PROTEIN"/>
    <property type="match status" value="1"/>
</dbReference>
<dbReference type="Pfam" id="PF00753">
    <property type="entry name" value="Lactamase_B"/>
    <property type="match status" value="1"/>
</dbReference>
<accession>X1ARJ9</accession>
<dbReference type="CDD" id="cd07713">
    <property type="entry name" value="DHPS-like_MBL-fold"/>
    <property type="match status" value="1"/>
</dbReference>
<evidence type="ECO:0000259" key="1">
    <source>
        <dbReference type="SMART" id="SM00849"/>
    </source>
</evidence>
<organism evidence="2">
    <name type="scientific">marine sediment metagenome</name>
    <dbReference type="NCBI Taxonomy" id="412755"/>
    <lineage>
        <taxon>unclassified sequences</taxon>
        <taxon>metagenomes</taxon>
        <taxon>ecological metagenomes</taxon>
    </lineage>
</organism>
<reference evidence="2" key="1">
    <citation type="journal article" date="2014" name="Front. Microbiol.">
        <title>High frequency of phylogenetically diverse reductive dehalogenase-homologous genes in deep subseafloor sedimentary metagenomes.</title>
        <authorList>
            <person name="Kawai M."/>
            <person name="Futagami T."/>
            <person name="Toyoda A."/>
            <person name="Takaki Y."/>
            <person name="Nishi S."/>
            <person name="Hori S."/>
            <person name="Arai W."/>
            <person name="Tsubouchi T."/>
            <person name="Morono Y."/>
            <person name="Uchiyama I."/>
            <person name="Ito T."/>
            <person name="Fujiyama A."/>
            <person name="Inagaki F."/>
            <person name="Takami H."/>
        </authorList>
    </citation>
    <scope>NUCLEOTIDE SEQUENCE</scope>
    <source>
        <strain evidence="2">Expedition CK06-06</strain>
    </source>
</reference>
<dbReference type="InterPro" id="IPR036866">
    <property type="entry name" value="RibonucZ/Hydroxyglut_hydro"/>
</dbReference>
<dbReference type="GO" id="GO:0016740">
    <property type="term" value="F:transferase activity"/>
    <property type="evidence" value="ECO:0007669"/>
    <property type="project" value="TreeGrafter"/>
</dbReference>
<gene>
    <name evidence="2" type="ORF">S01H4_00358</name>
</gene>
<evidence type="ECO:0000313" key="2">
    <source>
        <dbReference type="EMBL" id="GAG62481.1"/>
    </source>
</evidence>
<dbReference type="InterPro" id="IPR052926">
    <property type="entry name" value="Metallo-beta-lactamase_dom"/>
</dbReference>
<dbReference type="Gene3D" id="3.60.15.10">
    <property type="entry name" value="Ribonuclease Z/Hydroxyacylglutathione hydrolase-like"/>
    <property type="match status" value="1"/>
</dbReference>
<comment type="caution">
    <text evidence="2">The sequence shown here is derived from an EMBL/GenBank/DDBJ whole genome shotgun (WGS) entry which is preliminary data.</text>
</comment>
<feature type="non-terminal residue" evidence="2">
    <location>
        <position position="200"/>
    </location>
</feature>
<dbReference type="PANTHER" id="PTHR13754:SF13">
    <property type="entry name" value="METALLO-BETA-LACTAMASE SUPERFAMILY PROTEIN (AFU_ORTHOLOGUE AFUA_3G07630)"/>
    <property type="match status" value="1"/>
</dbReference>
<proteinExistence type="predicted"/>
<protein>
    <recommendedName>
        <fullName evidence="1">Metallo-beta-lactamase domain-containing protein</fullName>
    </recommendedName>
</protein>